<feature type="region of interest" description="Disordered" evidence="1">
    <location>
        <begin position="121"/>
        <end position="140"/>
    </location>
</feature>
<keyword evidence="3" id="KW-1185">Reference proteome</keyword>
<dbReference type="AlphaFoldDB" id="A0AAV6V613"/>
<dbReference type="EMBL" id="JAFNEN010000146">
    <property type="protein sequence ID" value="KAG8192072.1"/>
    <property type="molecule type" value="Genomic_DNA"/>
</dbReference>
<sequence length="140" mass="15152">MAKRTAGTVRCSMQIGRLSTRLTVGRMVRSSQSQEDGDASPPSSKLYDVLGWKWRLSEVWCESRGGGKKANAGSVIYVIHQLADMFQKRSLVPGHNGSSGKGFLGSMGAKSWPDGTKISEKSFQVSTKSSKSVLRVQSPT</sequence>
<evidence type="ECO:0000313" key="3">
    <source>
        <dbReference type="Proteomes" id="UP000827092"/>
    </source>
</evidence>
<evidence type="ECO:0000313" key="2">
    <source>
        <dbReference type="EMBL" id="KAG8192072.1"/>
    </source>
</evidence>
<accession>A0AAV6V613</accession>
<evidence type="ECO:0000256" key="1">
    <source>
        <dbReference type="SAM" id="MobiDB-lite"/>
    </source>
</evidence>
<organism evidence="2 3">
    <name type="scientific">Oedothorax gibbosus</name>
    <dbReference type="NCBI Taxonomy" id="931172"/>
    <lineage>
        <taxon>Eukaryota</taxon>
        <taxon>Metazoa</taxon>
        <taxon>Ecdysozoa</taxon>
        <taxon>Arthropoda</taxon>
        <taxon>Chelicerata</taxon>
        <taxon>Arachnida</taxon>
        <taxon>Araneae</taxon>
        <taxon>Araneomorphae</taxon>
        <taxon>Entelegynae</taxon>
        <taxon>Araneoidea</taxon>
        <taxon>Linyphiidae</taxon>
        <taxon>Erigoninae</taxon>
        <taxon>Oedothorax</taxon>
    </lineage>
</organism>
<gene>
    <name evidence="2" type="ORF">JTE90_025336</name>
</gene>
<name>A0AAV6V613_9ARAC</name>
<protein>
    <submittedName>
        <fullName evidence="2">Uncharacterized protein</fullName>
    </submittedName>
</protein>
<feature type="region of interest" description="Disordered" evidence="1">
    <location>
        <begin position="25"/>
        <end position="44"/>
    </location>
</feature>
<dbReference type="Proteomes" id="UP000827092">
    <property type="component" value="Unassembled WGS sequence"/>
</dbReference>
<proteinExistence type="predicted"/>
<reference evidence="2 3" key="1">
    <citation type="journal article" date="2022" name="Nat. Ecol. Evol.">
        <title>A masculinizing supergene underlies an exaggerated male reproductive morph in a spider.</title>
        <authorList>
            <person name="Hendrickx F."/>
            <person name="De Corte Z."/>
            <person name="Sonet G."/>
            <person name="Van Belleghem S.M."/>
            <person name="Kostlbacher S."/>
            <person name="Vangestel C."/>
        </authorList>
    </citation>
    <scope>NUCLEOTIDE SEQUENCE [LARGE SCALE GENOMIC DNA]</scope>
    <source>
        <strain evidence="2">W744_W776</strain>
    </source>
</reference>
<comment type="caution">
    <text evidence="2">The sequence shown here is derived from an EMBL/GenBank/DDBJ whole genome shotgun (WGS) entry which is preliminary data.</text>
</comment>